<dbReference type="EMBL" id="QXDF01000006">
    <property type="protein sequence ID" value="RIA45363.1"/>
    <property type="molecule type" value="Genomic_DNA"/>
</dbReference>
<dbReference type="RefSeq" id="WP_119062612.1">
    <property type="nucleotide sequence ID" value="NZ_QXDF01000006.1"/>
</dbReference>
<dbReference type="InterPro" id="IPR023485">
    <property type="entry name" value="Ptyr_pPase"/>
</dbReference>
<dbReference type="SMART" id="SM00226">
    <property type="entry name" value="LMWPc"/>
    <property type="match status" value="1"/>
</dbReference>
<feature type="domain" description="Phosphotyrosine protein phosphatase I" evidence="2">
    <location>
        <begin position="6"/>
        <end position="144"/>
    </location>
</feature>
<dbReference type="Pfam" id="PF01451">
    <property type="entry name" value="LMWPc"/>
    <property type="match status" value="1"/>
</dbReference>
<keyword evidence="4" id="KW-1185">Reference proteome</keyword>
<gene>
    <name evidence="3" type="ORF">BXY53_2783</name>
</gene>
<evidence type="ECO:0000259" key="2">
    <source>
        <dbReference type="SMART" id="SM00226"/>
    </source>
</evidence>
<keyword evidence="1" id="KW-0059">Arsenical resistance</keyword>
<dbReference type="GO" id="GO:0046685">
    <property type="term" value="P:response to arsenic-containing substance"/>
    <property type="evidence" value="ECO:0007669"/>
    <property type="project" value="UniProtKB-KW"/>
</dbReference>
<dbReference type="Proteomes" id="UP000266273">
    <property type="component" value="Unassembled WGS sequence"/>
</dbReference>
<proteinExistence type="predicted"/>
<evidence type="ECO:0000313" key="3">
    <source>
        <dbReference type="EMBL" id="RIA45363.1"/>
    </source>
</evidence>
<evidence type="ECO:0000256" key="1">
    <source>
        <dbReference type="ARBA" id="ARBA00022849"/>
    </source>
</evidence>
<dbReference type="Gene3D" id="3.40.50.2300">
    <property type="match status" value="1"/>
</dbReference>
<name>A0A397PAE8_9HYPH</name>
<dbReference type="AlphaFoldDB" id="A0A397PAE8"/>
<dbReference type="PANTHER" id="PTHR43428:SF1">
    <property type="entry name" value="ARSENATE REDUCTASE"/>
    <property type="match status" value="1"/>
</dbReference>
<organism evidence="3 4">
    <name type="scientific">Dichotomicrobium thermohalophilum</name>
    <dbReference type="NCBI Taxonomy" id="933063"/>
    <lineage>
        <taxon>Bacteria</taxon>
        <taxon>Pseudomonadati</taxon>
        <taxon>Pseudomonadota</taxon>
        <taxon>Alphaproteobacteria</taxon>
        <taxon>Hyphomicrobiales</taxon>
        <taxon>Hyphomicrobiaceae</taxon>
        <taxon>Dichotomicrobium</taxon>
    </lineage>
</organism>
<dbReference type="CDD" id="cd16345">
    <property type="entry name" value="LMWP_ArsC"/>
    <property type="match status" value="1"/>
</dbReference>
<sequence length="176" mass="19337">MIDAPLNVLFLCTQNSARSVIAECILNRLGAGRFRAHSAGSRPRGEIHPFARDMLAELGYDVSGLRSKSWDEFAAPDAPNLDFVFTVCDSAAAEPCPIWPGQPITAHWGIPDPAAATGTDAERRLAFADAHRMLYQRISIFTNLPLDSLDKLSLQQRVDQIGRTARDASMQKTQQT</sequence>
<evidence type="ECO:0000313" key="4">
    <source>
        <dbReference type="Proteomes" id="UP000266273"/>
    </source>
</evidence>
<protein>
    <submittedName>
        <fullName evidence="3">Protein tyrosine phosphatase</fullName>
    </submittedName>
</protein>
<reference evidence="3 4" key="1">
    <citation type="submission" date="2018-08" db="EMBL/GenBank/DDBJ databases">
        <title>Genomic Encyclopedia of Archaeal and Bacterial Type Strains, Phase II (KMG-II): from individual species to whole genera.</title>
        <authorList>
            <person name="Goeker M."/>
        </authorList>
    </citation>
    <scope>NUCLEOTIDE SEQUENCE [LARGE SCALE GENOMIC DNA]</scope>
    <source>
        <strain evidence="3 4">DSM 5002</strain>
    </source>
</reference>
<dbReference type="InterPro" id="IPR036196">
    <property type="entry name" value="Ptyr_pPase_sf"/>
</dbReference>
<accession>A0A397PAE8</accession>
<dbReference type="PANTHER" id="PTHR43428">
    <property type="entry name" value="ARSENATE REDUCTASE"/>
    <property type="match status" value="1"/>
</dbReference>
<dbReference type="SUPFAM" id="SSF52788">
    <property type="entry name" value="Phosphotyrosine protein phosphatases I"/>
    <property type="match status" value="1"/>
</dbReference>
<dbReference type="OrthoDB" id="9793058at2"/>
<comment type="caution">
    <text evidence="3">The sequence shown here is derived from an EMBL/GenBank/DDBJ whole genome shotgun (WGS) entry which is preliminary data.</text>
</comment>